<proteinExistence type="predicted"/>
<evidence type="ECO:0000313" key="3">
    <source>
        <dbReference type="Proteomes" id="UP000438991"/>
    </source>
</evidence>
<dbReference type="InterPro" id="IPR052892">
    <property type="entry name" value="NA-targeting_endonuclease"/>
</dbReference>
<dbReference type="PANTHER" id="PTHR33877">
    <property type="entry name" value="SLL1193 PROTEIN"/>
    <property type="match status" value="1"/>
</dbReference>
<dbReference type="GO" id="GO:0008270">
    <property type="term" value="F:zinc ion binding"/>
    <property type="evidence" value="ECO:0007669"/>
    <property type="project" value="InterPro"/>
</dbReference>
<protein>
    <recommendedName>
        <fullName evidence="1">HNH nuclease domain-containing protein</fullName>
    </recommendedName>
</protein>
<sequence length="103" mass="11613">MFAFFSVKDGAVTPAGATSWRHADWAFHPCRWTQGTDWRRIREAVLRRDDFRCAYCGNDQGPFDVDHITPRSRGGTNDASNLACSCASCNRSKGARTLGEWRQ</sequence>
<dbReference type="PANTHER" id="PTHR33877:SF2">
    <property type="entry name" value="OS07G0170200 PROTEIN"/>
    <property type="match status" value="1"/>
</dbReference>
<dbReference type="InterPro" id="IPR002711">
    <property type="entry name" value="HNH"/>
</dbReference>
<accession>A0A327JMK5</accession>
<dbReference type="CDD" id="cd00085">
    <property type="entry name" value="HNHc"/>
    <property type="match status" value="1"/>
</dbReference>
<dbReference type="Pfam" id="PF01844">
    <property type="entry name" value="HNH"/>
    <property type="match status" value="1"/>
</dbReference>
<feature type="domain" description="HNH nuclease" evidence="1">
    <location>
        <begin position="40"/>
        <end position="91"/>
    </location>
</feature>
<dbReference type="GO" id="GO:0004519">
    <property type="term" value="F:endonuclease activity"/>
    <property type="evidence" value="ECO:0007669"/>
    <property type="project" value="InterPro"/>
</dbReference>
<organism evidence="2 3">
    <name type="scientific">Rhodoplanes serenus</name>
    <dbReference type="NCBI Taxonomy" id="200615"/>
    <lineage>
        <taxon>Bacteria</taxon>
        <taxon>Pseudomonadati</taxon>
        <taxon>Pseudomonadota</taxon>
        <taxon>Alphaproteobacteria</taxon>
        <taxon>Hyphomicrobiales</taxon>
        <taxon>Nitrobacteraceae</taxon>
        <taxon>Rhodoplanes</taxon>
    </lineage>
</organism>
<name>A0A327JMK5_9BRAD</name>
<dbReference type="EMBL" id="WNKV01000032">
    <property type="protein sequence ID" value="MTW19380.1"/>
    <property type="molecule type" value="Genomic_DNA"/>
</dbReference>
<dbReference type="SMART" id="SM00507">
    <property type="entry name" value="HNHc"/>
    <property type="match status" value="1"/>
</dbReference>
<dbReference type="Gene3D" id="1.10.30.50">
    <property type="match status" value="1"/>
</dbReference>
<dbReference type="AlphaFoldDB" id="A0A327JMK5"/>
<comment type="caution">
    <text evidence="2">The sequence shown here is derived from an EMBL/GenBank/DDBJ whole genome shotgun (WGS) entry which is preliminary data.</text>
</comment>
<evidence type="ECO:0000313" key="2">
    <source>
        <dbReference type="EMBL" id="MTW19380.1"/>
    </source>
</evidence>
<reference evidence="2 3" key="1">
    <citation type="submission" date="2019-11" db="EMBL/GenBank/DDBJ databases">
        <title>Whole-genome sequence of Rhodoplanes serenus DSM 18633, type strain.</title>
        <authorList>
            <person name="Kyndt J.A."/>
            <person name="Meyer T.E."/>
        </authorList>
    </citation>
    <scope>NUCLEOTIDE SEQUENCE [LARGE SCALE GENOMIC DNA]</scope>
    <source>
        <strain evidence="2 3">DSM 18633</strain>
    </source>
</reference>
<gene>
    <name evidence="2" type="ORF">GJ689_24630</name>
</gene>
<dbReference type="Proteomes" id="UP000438991">
    <property type="component" value="Unassembled WGS sequence"/>
</dbReference>
<dbReference type="GO" id="GO:0003676">
    <property type="term" value="F:nucleic acid binding"/>
    <property type="evidence" value="ECO:0007669"/>
    <property type="project" value="InterPro"/>
</dbReference>
<evidence type="ECO:0000259" key="1">
    <source>
        <dbReference type="SMART" id="SM00507"/>
    </source>
</evidence>
<dbReference type="InterPro" id="IPR003615">
    <property type="entry name" value="HNH_nuc"/>
</dbReference>